<organism evidence="1 2">
    <name type="scientific">Erwinia amylovora</name>
    <name type="common">Fire blight bacteria</name>
    <dbReference type="NCBI Taxonomy" id="552"/>
    <lineage>
        <taxon>Bacteria</taxon>
        <taxon>Pseudomonadati</taxon>
        <taxon>Pseudomonadota</taxon>
        <taxon>Gammaproteobacteria</taxon>
        <taxon>Enterobacterales</taxon>
        <taxon>Erwiniaceae</taxon>
        <taxon>Erwinia</taxon>
    </lineage>
</organism>
<dbReference type="EMBL" id="CP066796">
    <property type="protein sequence ID" value="QSI90826.1"/>
    <property type="molecule type" value="Genomic_DNA"/>
</dbReference>
<gene>
    <name evidence="1" type="ORF">JGC47_11990</name>
</gene>
<protein>
    <submittedName>
        <fullName evidence="1">Uncharacterized protein</fullName>
    </submittedName>
</protein>
<evidence type="ECO:0000313" key="1">
    <source>
        <dbReference type="EMBL" id="QSI90826.1"/>
    </source>
</evidence>
<dbReference type="Proteomes" id="UP000662840">
    <property type="component" value="Chromosome"/>
</dbReference>
<reference evidence="1 2" key="1">
    <citation type="submission" date="2020-12" db="EMBL/GenBank/DDBJ databases">
        <title>Genome sequence of Erwinia amylovora ATCC15580, a type strain.</title>
        <authorList>
            <person name="Kang I.-J."/>
            <person name="Roh E."/>
        </authorList>
    </citation>
    <scope>NUCLEOTIDE SEQUENCE [LARGE SCALE GENOMIC DNA]</scope>
    <source>
        <strain evidence="1 2">ATCC 15580</strain>
    </source>
</reference>
<keyword evidence="2" id="KW-1185">Reference proteome</keyword>
<dbReference type="GeneID" id="97606717"/>
<proteinExistence type="predicted"/>
<sequence length="86" mass="9661">MSIDNLLLSLEKIISELNKSGKIQSRSFFISHYDAIKASARGIPQDVIRELSTCRAMAQYADFTYKEEELLNNVVNNAIALIKSNP</sequence>
<name>A0ABX7MEF2_ERWAM</name>
<dbReference type="RefSeq" id="WP_013036148.1">
    <property type="nucleotide sequence ID" value="NZ_CP024970.1"/>
</dbReference>
<evidence type="ECO:0000313" key="2">
    <source>
        <dbReference type="Proteomes" id="UP000662840"/>
    </source>
</evidence>
<accession>A0ABX7MEF2</accession>